<reference evidence="10" key="1">
    <citation type="submission" date="2023-03" db="EMBL/GenBank/DDBJ databases">
        <title>Mating type loci evolution in Malassezia.</title>
        <authorList>
            <person name="Coelho M.A."/>
        </authorList>
    </citation>
    <scope>NUCLEOTIDE SEQUENCE</scope>
    <source>
        <strain evidence="10">CBS 9557</strain>
    </source>
</reference>
<evidence type="ECO:0000256" key="3">
    <source>
        <dbReference type="ARBA" id="ARBA00006345"/>
    </source>
</evidence>
<evidence type="ECO:0000256" key="7">
    <source>
        <dbReference type="ARBA" id="ARBA00047740"/>
    </source>
</evidence>
<name>A0AAF0EKV6_9BASI</name>
<dbReference type="Gene3D" id="3.20.100.10">
    <property type="entry name" value="mRNA triphosphatase Cet1-like"/>
    <property type="match status" value="1"/>
</dbReference>
<keyword evidence="11" id="KW-1185">Reference proteome</keyword>
<keyword evidence="4 8" id="KW-0507">mRNA processing</keyword>
<dbReference type="GO" id="GO:0004651">
    <property type="term" value="F:polynucleotide 5'-phosphatase activity"/>
    <property type="evidence" value="ECO:0007669"/>
    <property type="project" value="UniProtKB-UniRule"/>
</dbReference>
<sequence>MEEGPTLVRSIFGVDPLDEFSVFVSDWIMERTQGLDHVEIEAKVGTLIDRQTNMRLQLPVLTETAIDARALGVRFESNMPMKQHRSFNQLLNELVHYSSGMEGARRVFYKHVHETDSFHDEVLPTGEHVHLRVTRDSKTQQIKPGGVVAKKRIDDLNVFCPMRMYDFRISISTETPMPPPPENSVPTFVREKDRLSYSLQDFQVDLTQVMLPHREQEPIHELEVEIKQADELVRWAQYTRNSSETREEWTQLEDHVLVLLNNIRLLIRNASYQGAAQDA</sequence>
<dbReference type="AlphaFoldDB" id="A0AAF0EKV6"/>
<dbReference type="Pfam" id="PF02940">
    <property type="entry name" value="mRNA_triPase"/>
    <property type="match status" value="1"/>
</dbReference>
<dbReference type="PANTHER" id="PTHR28118">
    <property type="entry name" value="POLYNUCLEOTIDE 5'-TRIPHOSPHATASE-RELATED"/>
    <property type="match status" value="1"/>
</dbReference>
<evidence type="ECO:0000259" key="9">
    <source>
        <dbReference type="Pfam" id="PF02940"/>
    </source>
</evidence>
<keyword evidence="8" id="KW-0506">mRNA capping</keyword>
<dbReference type="PANTHER" id="PTHR28118:SF1">
    <property type="entry name" value="POLYNUCLEOTIDE 5'-TRIPHOSPHATASE CTL1-RELATED"/>
    <property type="match status" value="1"/>
</dbReference>
<protein>
    <recommendedName>
        <fullName evidence="8">mRNA-capping enzyme subunit beta</fullName>
        <ecNumber evidence="8">3.6.1.74</ecNumber>
    </recommendedName>
    <alternativeName>
        <fullName evidence="8">mRNA 5'-phosphatase</fullName>
    </alternativeName>
    <alternativeName>
        <fullName evidence="8">mRNA 5'-triphosphate monophosphatase</fullName>
    </alternativeName>
</protein>
<dbReference type="Proteomes" id="UP001213623">
    <property type="component" value="Chromosome 3"/>
</dbReference>
<evidence type="ECO:0000256" key="6">
    <source>
        <dbReference type="ARBA" id="ARBA00023242"/>
    </source>
</evidence>
<organism evidence="10 11">
    <name type="scientific">Malassezia nana</name>
    <dbReference type="NCBI Taxonomy" id="180528"/>
    <lineage>
        <taxon>Eukaryota</taxon>
        <taxon>Fungi</taxon>
        <taxon>Dikarya</taxon>
        <taxon>Basidiomycota</taxon>
        <taxon>Ustilaginomycotina</taxon>
        <taxon>Malasseziomycetes</taxon>
        <taxon>Malasseziales</taxon>
        <taxon>Malasseziaceae</taxon>
        <taxon>Malassezia</taxon>
    </lineage>
</organism>
<evidence type="ECO:0000313" key="11">
    <source>
        <dbReference type="Proteomes" id="UP001213623"/>
    </source>
</evidence>
<evidence type="ECO:0000256" key="1">
    <source>
        <dbReference type="ARBA" id="ARBA00001946"/>
    </source>
</evidence>
<dbReference type="InterPro" id="IPR040343">
    <property type="entry name" value="Cet1/Ctl1"/>
</dbReference>
<dbReference type="InterPro" id="IPR004206">
    <property type="entry name" value="mRNA_triPase_Cet1"/>
</dbReference>
<comment type="subunit">
    <text evidence="8">Heterodimer. The mRNA-capping enzyme is composed of two separate chains alpha and beta, respectively a mRNA guanylyltransferase and an mRNA 5'-triphosphate monophosphatase.</text>
</comment>
<evidence type="ECO:0000256" key="5">
    <source>
        <dbReference type="ARBA" id="ARBA00022801"/>
    </source>
</evidence>
<dbReference type="GO" id="GO:0140818">
    <property type="term" value="F:mRNA 5'-triphosphate monophosphatase activity"/>
    <property type="evidence" value="ECO:0007669"/>
    <property type="project" value="UniProtKB-EC"/>
</dbReference>
<feature type="domain" description="mRNA triphosphatase Cet1-like" evidence="9">
    <location>
        <begin position="18"/>
        <end position="226"/>
    </location>
</feature>
<gene>
    <name evidence="10" type="primary">CET1</name>
    <name evidence="10" type="ORF">MNAN1_001651</name>
</gene>
<evidence type="ECO:0000256" key="2">
    <source>
        <dbReference type="ARBA" id="ARBA00004123"/>
    </source>
</evidence>
<proteinExistence type="inferred from homology"/>
<dbReference type="SUPFAM" id="SSF55154">
    <property type="entry name" value="CYTH-like phosphatases"/>
    <property type="match status" value="1"/>
</dbReference>
<comment type="catalytic activity">
    <reaction evidence="7">
        <text>a 5'-end triphospho-ribonucleoside in mRNA + H2O = a 5'-end diphospho-ribonucleoside in mRNA + phosphate + H(+)</text>
        <dbReference type="Rhea" id="RHEA:67004"/>
        <dbReference type="Rhea" id="RHEA-COMP:17164"/>
        <dbReference type="Rhea" id="RHEA-COMP:17165"/>
        <dbReference type="ChEBI" id="CHEBI:15377"/>
        <dbReference type="ChEBI" id="CHEBI:15378"/>
        <dbReference type="ChEBI" id="CHEBI:43474"/>
        <dbReference type="ChEBI" id="CHEBI:167616"/>
        <dbReference type="ChEBI" id="CHEBI:167618"/>
        <dbReference type="EC" id="3.6.1.74"/>
    </reaction>
    <physiologicalReaction direction="left-to-right" evidence="7">
        <dbReference type="Rhea" id="RHEA:67005"/>
    </physiologicalReaction>
</comment>
<keyword evidence="6 8" id="KW-0539">Nucleus</keyword>
<dbReference type="EC" id="3.6.1.74" evidence="8"/>
<evidence type="ECO:0000256" key="8">
    <source>
        <dbReference type="RuleBase" id="RU367053"/>
    </source>
</evidence>
<dbReference type="GO" id="GO:0031533">
    <property type="term" value="C:mRNA capping enzyme complex"/>
    <property type="evidence" value="ECO:0007669"/>
    <property type="project" value="UniProtKB-UniRule"/>
</dbReference>
<keyword evidence="5 8" id="KW-0378">Hydrolase</keyword>
<evidence type="ECO:0000313" key="10">
    <source>
        <dbReference type="EMBL" id="WFD26666.1"/>
    </source>
</evidence>
<comment type="cofactor">
    <cofactor evidence="1 8">
        <name>Mg(2+)</name>
        <dbReference type="ChEBI" id="CHEBI:18420"/>
    </cofactor>
</comment>
<dbReference type="InterPro" id="IPR033469">
    <property type="entry name" value="CYTH-like_dom_sf"/>
</dbReference>
<accession>A0AAF0EKV6</accession>
<dbReference type="InterPro" id="IPR037009">
    <property type="entry name" value="mRNA_triPase_Cet1_sf"/>
</dbReference>
<comment type="similarity">
    <text evidence="3 8">Belongs to the fungal TPase family.</text>
</comment>
<comment type="function">
    <text evidence="8">First step of mRNA capping. Converts the 5'-triphosphate end of a nascent mRNA chain into a diphosphate end.</text>
</comment>
<dbReference type="CDD" id="cd07470">
    <property type="entry name" value="CYTH-like_mRNA_RTPase"/>
    <property type="match status" value="1"/>
</dbReference>
<comment type="subcellular location">
    <subcellularLocation>
        <location evidence="2 8">Nucleus</location>
    </subcellularLocation>
</comment>
<dbReference type="GO" id="GO:0006370">
    <property type="term" value="P:7-methylguanosine mRNA capping"/>
    <property type="evidence" value="ECO:0007669"/>
    <property type="project" value="UniProtKB-UniRule"/>
</dbReference>
<dbReference type="EMBL" id="CP119894">
    <property type="protein sequence ID" value="WFD26666.1"/>
    <property type="molecule type" value="Genomic_DNA"/>
</dbReference>
<evidence type="ECO:0000256" key="4">
    <source>
        <dbReference type="ARBA" id="ARBA00022664"/>
    </source>
</evidence>